<dbReference type="Proteomes" id="UP000828048">
    <property type="component" value="Chromosome 10"/>
</dbReference>
<sequence>MATEIAAPVPLTNRHPGFVLSGEAQPKKAKASLAECSEPPQRLSINPADSDLEATKNLIGPTQFGKVYRGKICEGVSGSKTQNVIVKIWDEKSDDLVGHDDYLMVEEEEMFLTDASVVDHPNLVNLIGYCCEEQVRAVVYDLDPLDTLHNMMLKDDFNWLWRIKVALGIARLLDFLHGQNKPYLIFNIDACHIMVDQEFNPILFDFGLMSGGLIGEMSYPKQFIYMSLGYVDPFFVNRGLRGLFSDVFSYGVILVELIAKIAIDKEKLRSIRDLPDEWARSVYKPGCSLVEKSLEKDAGYHATDGPIITKLAMHCVEYHPKDRPTMKEVVEQLQSLQVFQLHGDEQKKKPFMVMH</sequence>
<accession>A0ACB7XM03</accession>
<evidence type="ECO:0000313" key="1">
    <source>
        <dbReference type="EMBL" id="KAH7841381.1"/>
    </source>
</evidence>
<name>A0ACB7XM03_9ERIC</name>
<keyword evidence="2" id="KW-1185">Reference proteome</keyword>
<dbReference type="EMBL" id="CM037160">
    <property type="protein sequence ID" value="KAH7841381.1"/>
    <property type="molecule type" value="Genomic_DNA"/>
</dbReference>
<gene>
    <name evidence="1" type="ORF">Vadar_029141</name>
</gene>
<protein>
    <submittedName>
        <fullName evidence="1">Uncharacterized protein</fullName>
    </submittedName>
</protein>
<organism evidence="1 2">
    <name type="scientific">Vaccinium darrowii</name>
    <dbReference type="NCBI Taxonomy" id="229202"/>
    <lineage>
        <taxon>Eukaryota</taxon>
        <taxon>Viridiplantae</taxon>
        <taxon>Streptophyta</taxon>
        <taxon>Embryophyta</taxon>
        <taxon>Tracheophyta</taxon>
        <taxon>Spermatophyta</taxon>
        <taxon>Magnoliopsida</taxon>
        <taxon>eudicotyledons</taxon>
        <taxon>Gunneridae</taxon>
        <taxon>Pentapetalae</taxon>
        <taxon>asterids</taxon>
        <taxon>Ericales</taxon>
        <taxon>Ericaceae</taxon>
        <taxon>Vaccinioideae</taxon>
        <taxon>Vaccinieae</taxon>
        <taxon>Vaccinium</taxon>
    </lineage>
</organism>
<reference evidence="1 2" key="1">
    <citation type="journal article" date="2021" name="Hortic Res">
        <title>High-quality reference genome and annotation aids understanding of berry development for evergreen blueberry (Vaccinium darrowii).</title>
        <authorList>
            <person name="Yu J."/>
            <person name="Hulse-Kemp A.M."/>
            <person name="Babiker E."/>
            <person name="Staton M."/>
        </authorList>
    </citation>
    <scope>NUCLEOTIDE SEQUENCE [LARGE SCALE GENOMIC DNA]</scope>
    <source>
        <strain evidence="2">cv. NJ 8807/NJ 8810</strain>
        <tissue evidence="1">Young leaf</tissue>
    </source>
</reference>
<proteinExistence type="predicted"/>
<comment type="caution">
    <text evidence="1">The sequence shown here is derived from an EMBL/GenBank/DDBJ whole genome shotgun (WGS) entry which is preliminary data.</text>
</comment>
<evidence type="ECO:0000313" key="2">
    <source>
        <dbReference type="Proteomes" id="UP000828048"/>
    </source>
</evidence>